<dbReference type="RefSeq" id="WP_130982053.1">
    <property type="nucleotide sequence ID" value="NZ_SISG01000001.1"/>
</dbReference>
<dbReference type="EMBL" id="SISG01000001">
    <property type="protein sequence ID" value="TBN57944.1"/>
    <property type="molecule type" value="Genomic_DNA"/>
</dbReference>
<sequence>MSTFRTPVGPQTSSVYWRRRLVVGLVILAVIVAIILVIVKPGSGTPGATKTPAPGSSSSAEAVDTEPDASGACAKGAVKVVAVTDKASYKAGENPMLSLTLTNTGTKECTFNAGTDVQEYRITSGKETIWDSTHCQTEPTPTLAVLEPGKDVTTTPFAWDRTRSSADTCEGDRPPVTAAGASYHLTTVVDGIESADTKQFQLY</sequence>
<protein>
    <recommendedName>
        <fullName evidence="5">DUF4232 domain-containing protein</fullName>
    </recommendedName>
</protein>
<dbReference type="AlphaFoldDB" id="A0A4Q9GUQ9"/>
<accession>A0A4Q9GUQ9</accession>
<feature type="transmembrane region" description="Helical" evidence="2">
    <location>
        <begin position="21"/>
        <end position="39"/>
    </location>
</feature>
<evidence type="ECO:0008006" key="5">
    <source>
        <dbReference type="Google" id="ProtNLM"/>
    </source>
</evidence>
<keyword evidence="4" id="KW-1185">Reference proteome</keyword>
<gene>
    <name evidence="3" type="ORF">EYE40_11345</name>
</gene>
<proteinExistence type="predicted"/>
<organism evidence="3 4">
    <name type="scientific">Glaciihabitans arcticus</name>
    <dbReference type="NCBI Taxonomy" id="2668039"/>
    <lineage>
        <taxon>Bacteria</taxon>
        <taxon>Bacillati</taxon>
        <taxon>Actinomycetota</taxon>
        <taxon>Actinomycetes</taxon>
        <taxon>Micrococcales</taxon>
        <taxon>Microbacteriaceae</taxon>
        <taxon>Glaciihabitans</taxon>
    </lineage>
</organism>
<feature type="region of interest" description="Disordered" evidence="1">
    <location>
        <begin position="45"/>
        <end position="68"/>
    </location>
</feature>
<name>A0A4Q9GUQ9_9MICO</name>
<evidence type="ECO:0000313" key="4">
    <source>
        <dbReference type="Proteomes" id="UP000294194"/>
    </source>
</evidence>
<evidence type="ECO:0000256" key="2">
    <source>
        <dbReference type="SAM" id="Phobius"/>
    </source>
</evidence>
<dbReference type="Proteomes" id="UP000294194">
    <property type="component" value="Unassembled WGS sequence"/>
</dbReference>
<reference evidence="4" key="1">
    <citation type="submission" date="2019-02" db="EMBL/GenBank/DDBJ databases">
        <title>Glaciihabitans arcticus sp. nov., a psychrotolerant bacterium isolated from polar soil.</title>
        <authorList>
            <person name="Dahal R.H."/>
        </authorList>
    </citation>
    <scope>NUCLEOTIDE SEQUENCE [LARGE SCALE GENOMIC DNA]</scope>
    <source>
        <strain evidence="4">RP-3-7</strain>
    </source>
</reference>
<evidence type="ECO:0000313" key="3">
    <source>
        <dbReference type="EMBL" id="TBN57944.1"/>
    </source>
</evidence>
<comment type="caution">
    <text evidence="3">The sequence shown here is derived from an EMBL/GenBank/DDBJ whole genome shotgun (WGS) entry which is preliminary data.</text>
</comment>
<evidence type="ECO:0000256" key="1">
    <source>
        <dbReference type="SAM" id="MobiDB-lite"/>
    </source>
</evidence>
<keyword evidence="2" id="KW-0812">Transmembrane</keyword>
<keyword evidence="2" id="KW-1133">Transmembrane helix</keyword>
<keyword evidence="2" id="KW-0472">Membrane</keyword>